<feature type="compositionally biased region" description="Basic and acidic residues" evidence="1">
    <location>
        <begin position="31"/>
        <end position="51"/>
    </location>
</feature>
<name>A0A9D4F331_DREPO</name>
<feature type="compositionally biased region" description="Low complexity" evidence="1">
    <location>
        <begin position="13"/>
        <end position="30"/>
    </location>
</feature>
<evidence type="ECO:0000313" key="3">
    <source>
        <dbReference type="Proteomes" id="UP000828390"/>
    </source>
</evidence>
<accession>A0A9D4F331</accession>
<protein>
    <submittedName>
        <fullName evidence="2">Uncharacterized protein</fullName>
    </submittedName>
</protein>
<dbReference type="Proteomes" id="UP000828390">
    <property type="component" value="Unassembled WGS sequence"/>
</dbReference>
<sequence length="129" mass="14440">MIRPSFANEVTDGRTATTDGRTATRTTLTDGRTDGQTDGRTDDGRTDRRGGEGLNNFSLDTDLGRKVERLGHKGLHYLQAVANTRLALRPRKAIMLQTKFQPDRQTDRTNYYIPSEFFFGGDNKAAATW</sequence>
<feature type="region of interest" description="Disordered" evidence="1">
    <location>
        <begin position="1"/>
        <end position="57"/>
    </location>
</feature>
<reference evidence="2" key="2">
    <citation type="submission" date="2020-11" db="EMBL/GenBank/DDBJ databases">
        <authorList>
            <person name="McCartney M.A."/>
            <person name="Auch B."/>
            <person name="Kono T."/>
            <person name="Mallez S."/>
            <person name="Becker A."/>
            <person name="Gohl D.M."/>
            <person name="Silverstein K.A.T."/>
            <person name="Koren S."/>
            <person name="Bechman K.B."/>
            <person name="Herman A."/>
            <person name="Abrahante J.E."/>
            <person name="Garbe J."/>
        </authorList>
    </citation>
    <scope>NUCLEOTIDE SEQUENCE</scope>
    <source>
        <strain evidence="2">Duluth1</strain>
        <tissue evidence="2">Whole animal</tissue>
    </source>
</reference>
<evidence type="ECO:0000313" key="2">
    <source>
        <dbReference type="EMBL" id="KAH3790872.1"/>
    </source>
</evidence>
<dbReference type="EMBL" id="JAIWYP010000008">
    <property type="protein sequence ID" value="KAH3790872.1"/>
    <property type="molecule type" value="Genomic_DNA"/>
</dbReference>
<reference evidence="2" key="1">
    <citation type="journal article" date="2019" name="bioRxiv">
        <title>The Genome of the Zebra Mussel, Dreissena polymorpha: A Resource for Invasive Species Research.</title>
        <authorList>
            <person name="McCartney M.A."/>
            <person name="Auch B."/>
            <person name="Kono T."/>
            <person name="Mallez S."/>
            <person name="Zhang Y."/>
            <person name="Obille A."/>
            <person name="Becker A."/>
            <person name="Abrahante J.E."/>
            <person name="Garbe J."/>
            <person name="Badalamenti J.P."/>
            <person name="Herman A."/>
            <person name="Mangelson H."/>
            <person name="Liachko I."/>
            <person name="Sullivan S."/>
            <person name="Sone E.D."/>
            <person name="Koren S."/>
            <person name="Silverstein K.A.T."/>
            <person name="Beckman K.B."/>
            <person name="Gohl D.M."/>
        </authorList>
    </citation>
    <scope>NUCLEOTIDE SEQUENCE</scope>
    <source>
        <strain evidence="2">Duluth1</strain>
        <tissue evidence="2">Whole animal</tissue>
    </source>
</reference>
<comment type="caution">
    <text evidence="2">The sequence shown here is derived from an EMBL/GenBank/DDBJ whole genome shotgun (WGS) entry which is preliminary data.</text>
</comment>
<dbReference type="AlphaFoldDB" id="A0A9D4F331"/>
<gene>
    <name evidence="2" type="ORF">DPMN_169080</name>
</gene>
<organism evidence="2 3">
    <name type="scientific">Dreissena polymorpha</name>
    <name type="common">Zebra mussel</name>
    <name type="synonym">Mytilus polymorpha</name>
    <dbReference type="NCBI Taxonomy" id="45954"/>
    <lineage>
        <taxon>Eukaryota</taxon>
        <taxon>Metazoa</taxon>
        <taxon>Spiralia</taxon>
        <taxon>Lophotrochozoa</taxon>
        <taxon>Mollusca</taxon>
        <taxon>Bivalvia</taxon>
        <taxon>Autobranchia</taxon>
        <taxon>Heteroconchia</taxon>
        <taxon>Euheterodonta</taxon>
        <taxon>Imparidentia</taxon>
        <taxon>Neoheterodontei</taxon>
        <taxon>Myida</taxon>
        <taxon>Dreissenoidea</taxon>
        <taxon>Dreissenidae</taxon>
        <taxon>Dreissena</taxon>
    </lineage>
</organism>
<evidence type="ECO:0000256" key="1">
    <source>
        <dbReference type="SAM" id="MobiDB-lite"/>
    </source>
</evidence>
<keyword evidence="3" id="KW-1185">Reference proteome</keyword>
<proteinExistence type="predicted"/>